<dbReference type="InterPro" id="IPR029066">
    <property type="entry name" value="PLP-binding_barrel"/>
</dbReference>
<dbReference type="PANTHER" id="PTHR10146">
    <property type="entry name" value="PROLINE SYNTHETASE CO-TRANSCRIBED BACTERIAL HOMOLOG PROTEIN"/>
    <property type="match status" value="1"/>
</dbReference>
<name>A0A6J6PLX3_9ZZZZ</name>
<dbReference type="Gene3D" id="3.20.20.10">
    <property type="entry name" value="Alanine racemase"/>
    <property type="match status" value="1"/>
</dbReference>
<sequence>MQSPSEIRARYDAIQHEVGPHVTIVAATKYIAADDMAQLIEAGITTVGENRAQDLEAKHAIYGDAFTWHFIGALQSNKAKLVNARCTLVHSVDTDSTARRLTIPMLIQVNIAAEDTKAGIRPDELPNYLQYDVHGLSTMPPAAATPDESRSHFRALHNLASSHGLKTLSMGTTQDYAAAAQEGATHIRVGSVLFHETPHTR</sequence>
<dbReference type="EMBL" id="CAEZXP010000003">
    <property type="protein sequence ID" value="CAB4697815.1"/>
    <property type="molecule type" value="Genomic_DNA"/>
</dbReference>
<protein>
    <submittedName>
        <fullName evidence="3">Unannotated protein</fullName>
    </submittedName>
</protein>
<evidence type="ECO:0000256" key="1">
    <source>
        <dbReference type="ARBA" id="ARBA00022898"/>
    </source>
</evidence>
<dbReference type="InterPro" id="IPR011078">
    <property type="entry name" value="PyrdxlP_homeostasis"/>
</dbReference>
<dbReference type="AlphaFoldDB" id="A0A6J6PLX3"/>
<dbReference type="InterPro" id="IPR001608">
    <property type="entry name" value="Ala_racemase_N"/>
</dbReference>
<evidence type="ECO:0000313" key="3">
    <source>
        <dbReference type="EMBL" id="CAB4697815.1"/>
    </source>
</evidence>
<dbReference type="PANTHER" id="PTHR10146:SF14">
    <property type="entry name" value="PYRIDOXAL PHOSPHATE HOMEOSTASIS PROTEIN"/>
    <property type="match status" value="1"/>
</dbReference>
<evidence type="ECO:0000259" key="2">
    <source>
        <dbReference type="Pfam" id="PF01168"/>
    </source>
</evidence>
<accession>A0A6J6PLX3</accession>
<feature type="domain" description="Alanine racemase N-terminal" evidence="2">
    <location>
        <begin position="5"/>
        <end position="198"/>
    </location>
</feature>
<dbReference type="CDD" id="cd00635">
    <property type="entry name" value="PLPDE_III_YBL036c_like"/>
    <property type="match status" value="1"/>
</dbReference>
<reference evidence="3" key="1">
    <citation type="submission" date="2020-05" db="EMBL/GenBank/DDBJ databases">
        <authorList>
            <person name="Chiriac C."/>
            <person name="Salcher M."/>
            <person name="Ghai R."/>
            <person name="Kavagutti S V."/>
        </authorList>
    </citation>
    <scope>NUCLEOTIDE SEQUENCE</scope>
</reference>
<dbReference type="GO" id="GO:0030170">
    <property type="term" value="F:pyridoxal phosphate binding"/>
    <property type="evidence" value="ECO:0007669"/>
    <property type="project" value="InterPro"/>
</dbReference>
<dbReference type="Pfam" id="PF01168">
    <property type="entry name" value="Ala_racemase_N"/>
    <property type="match status" value="1"/>
</dbReference>
<dbReference type="PIRSF" id="PIRSF004848">
    <property type="entry name" value="YBL036c_PLPDEIII"/>
    <property type="match status" value="1"/>
</dbReference>
<gene>
    <name evidence="3" type="ORF">UFOPK2399_01142</name>
</gene>
<dbReference type="PROSITE" id="PS01211">
    <property type="entry name" value="UPF0001"/>
    <property type="match status" value="1"/>
</dbReference>
<dbReference type="SUPFAM" id="SSF51419">
    <property type="entry name" value="PLP-binding barrel"/>
    <property type="match status" value="1"/>
</dbReference>
<proteinExistence type="predicted"/>
<keyword evidence="1" id="KW-0663">Pyridoxal phosphate</keyword>
<organism evidence="3">
    <name type="scientific">freshwater metagenome</name>
    <dbReference type="NCBI Taxonomy" id="449393"/>
    <lineage>
        <taxon>unclassified sequences</taxon>
        <taxon>metagenomes</taxon>
        <taxon>ecological metagenomes</taxon>
    </lineage>
</organism>